<keyword evidence="3" id="KW-1185">Reference proteome</keyword>
<evidence type="ECO:0000313" key="3">
    <source>
        <dbReference type="Proteomes" id="UP001050691"/>
    </source>
</evidence>
<evidence type="ECO:0000256" key="1">
    <source>
        <dbReference type="SAM" id="MobiDB-lite"/>
    </source>
</evidence>
<dbReference type="EMBL" id="BPWL01000007">
    <property type="protein sequence ID" value="GJJ11817.1"/>
    <property type="molecule type" value="Genomic_DNA"/>
</dbReference>
<protein>
    <submittedName>
        <fullName evidence="2">Uncharacterized protein</fullName>
    </submittedName>
</protein>
<comment type="caution">
    <text evidence="2">The sequence shown here is derived from an EMBL/GenBank/DDBJ whole genome shotgun (WGS) entry which is preliminary data.</text>
</comment>
<organism evidence="2 3">
    <name type="scientific">Clathrus columnatus</name>
    <dbReference type="NCBI Taxonomy" id="1419009"/>
    <lineage>
        <taxon>Eukaryota</taxon>
        <taxon>Fungi</taxon>
        <taxon>Dikarya</taxon>
        <taxon>Basidiomycota</taxon>
        <taxon>Agaricomycotina</taxon>
        <taxon>Agaricomycetes</taxon>
        <taxon>Phallomycetidae</taxon>
        <taxon>Phallales</taxon>
        <taxon>Clathraceae</taxon>
        <taxon>Clathrus</taxon>
    </lineage>
</organism>
<sequence length="124" mass="13420">MVLPNQRDSELSQNFSESESESEIESVPDPNDDDPFIVGKGKGKSTRGTNTNVHTTPSTRIPKKDQRSMSGAAKKRVNKATAGEKLAGSRCVVENTSEDNAVEYAHCFPRGAHDDIAGYPSLII</sequence>
<dbReference type="AlphaFoldDB" id="A0AAV5ADW1"/>
<feature type="region of interest" description="Disordered" evidence="1">
    <location>
        <begin position="1"/>
        <end position="85"/>
    </location>
</feature>
<evidence type="ECO:0000313" key="2">
    <source>
        <dbReference type="EMBL" id="GJJ11817.1"/>
    </source>
</evidence>
<reference evidence="2" key="1">
    <citation type="submission" date="2021-10" db="EMBL/GenBank/DDBJ databases">
        <title>De novo Genome Assembly of Clathrus columnatus (Basidiomycota, Fungi) Using Illumina and Nanopore Sequence Data.</title>
        <authorList>
            <person name="Ogiso-Tanaka E."/>
            <person name="Itagaki H."/>
            <person name="Hosoya T."/>
            <person name="Hosaka K."/>
        </authorList>
    </citation>
    <scope>NUCLEOTIDE SEQUENCE</scope>
    <source>
        <strain evidence="2">MO-923</strain>
    </source>
</reference>
<name>A0AAV5ADW1_9AGAM</name>
<feature type="compositionally biased region" description="Polar residues" evidence="1">
    <location>
        <begin position="46"/>
        <end position="59"/>
    </location>
</feature>
<gene>
    <name evidence="2" type="ORF">Clacol_006055</name>
</gene>
<proteinExistence type="predicted"/>
<accession>A0AAV5ADW1</accession>
<dbReference type="Proteomes" id="UP001050691">
    <property type="component" value="Unassembled WGS sequence"/>
</dbReference>
<feature type="compositionally biased region" description="Acidic residues" evidence="1">
    <location>
        <begin position="18"/>
        <end position="35"/>
    </location>
</feature>